<protein>
    <submittedName>
        <fullName evidence="2">Uncharacterized protein</fullName>
    </submittedName>
</protein>
<comment type="caution">
    <text evidence="2">The sequence shown here is derived from an EMBL/GenBank/DDBJ whole genome shotgun (WGS) entry which is preliminary data.</text>
</comment>
<name>A0A5M9JQV5_MONFR</name>
<feature type="transmembrane region" description="Helical" evidence="1">
    <location>
        <begin position="106"/>
        <end position="129"/>
    </location>
</feature>
<keyword evidence="1" id="KW-1133">Transmembrane helix</keyword>
<sequence>MPACMHGRTSGWEMGTQRGMGNSIPVVIRRERIGKLYTFALSPLSFDWALGIFRIEKCGNLIFFSSSSSSSSWMSACLVFLFWVNLSVSDDENNSNNENENEFCGYIYVYVYLLISLYLCLCLENLLYLKKLIYAKSVQRPFILCVKPTPVRKMYALNLVECVR</sequence>
<keyword evidence="1" id="KW-0472">Membrane</keyword>
<dbReference type="EMBL" id="VICG01000007">
    <property type="protein sequence ID" value="KAA8570196.1"/>
    <property type="molecule type" value="Genomic_DNA"/>
</dbReference>
<feature type="transmembrane region" description="Helical" evidence="1">
    <location>
        <begin position="61"/>
        <end position="86"/>
    </location>
</feature>
<keyword evidence="3" id="KW-1185">Reference proteome</keyword>
<evidence type="ECO:0000313" key="3">
    <source>
        <dbReference type="Proteomes" id="UP000322873"/>
    </source>
</evidence>
<organism evidence="2 3">
    <name type="scientific">Monilinia fructicola</name>
    <name type="common">Brown rot fungus</name>
    <name type="synonym">Ciboria fructicola</name>
    <dbReference type="NCBI Taxonomy" id="38448"/>
    <lineage>
        <taxon>Eukaryota</taxon>
        <taxon>Fungi</taxon>
        <taxon>Dikarya</taxon>
        <taxon>Ascomycota</taxon>
        <taxon>Pezizomycotina</taxon>
        <taxon>Leotiomycetes</taxon>
        <taxon>Helotiales</taxon>
        <taxon>Sclerotiniaceae</taxon>
        <taxon>Monilinia</taxon>
    </lineage>
</organism>
<accession>A0A5M9JQV5</accession>
<dbReference type="AlphaFoldDB" id="A0A5M9JQV5"/>
<keyword evidence="1" id="KW-0812">Transmembrane</keyword>
<dbReference type="Proteomes" id="UP000322873">
    <property type="component" value="Unassembled WGS sequence"/>
</dbReference>
<reference evidence="2 3" key="1">
    <citation type="submission" date="2019-06" db="EMBL/GenBank/DDBJ databases">
        <title>Genome Sequence of the Brown Rot Fungal Pathogen Monilinia fructicola.</title>
        <authorList>
            <person name="De Miccolis Angelini R.M."/>
            <person name="Landi L."/>
            <person name="Abate D."/>
            <person name="Pollastro S."/>
            <person name="Romanazzi G."/>
            <person name="Faretra F."/>
        </authorList>
    </citation>
    <scope>NUCLEOTIDE SEQUENCE [LARGE SCALE GENOMIC DNA]</scope>
    <source>
        <strain evidence="2 3">Mfrc123</strain>
    </source>
</reference>
<proteinExistence type="predicted"/>
<evidence type="ECO:0000313" key="2">
    <source>
        <dbReference type="EMBL" id="KAA8570196.1"/>
    </source>
</evidence>
<evidence type="ECO:0000256" key="1">
    <source>
        <dbReference type="SAM" id="Phobius"/>
    </source>
</evidence>
<gene>
    <name evidence="2" type="ORF">EYC84_002518</name>
</gene>